<dbReference type="PROSITE" id="PS51747">
    <property type="entry name" value="CYT_DCMP_DEAMINASES_2"/>
    <property type="match status" value="1"/>
</dbReference>
<keyword evidence="9" id="KW-1185">Reference proteome</keyword>
<comment type="similarity">
    <text evidence="1">Belongs to the cytidine and deoxycytidylate deaminase family.</text>
</comment>
<keyword evidence="8" id="KW-0131">Cell cycle</keyword>
<dbReference type="GO" id="GO:0004132">
    <property type="term" value="F:dCMP deaminase activity"/>
    <property type="evidence" value="ECO:0007669"/>
    <property type="project" value="InterPro"/>
</dbReference>
<dbReference type="GO" id="GO:0051301">
    <property type="term" value="P:cell division"/>
    <property type="evidence" value="ECO:0007669"/>
    <property type="project" value="UniProtKB-KW"/>
</dbReference>
<dbReference type="AlphaFoldDB" id="A0A2Z4J6M7"/>
<accession>A0A2Z4J6M7</accession>
<keyword evidence="4 6" id="KW-0862">Zinc</keyword>
<protein>
    <submittedName>
        <fullName evidence="8">Cell division protein DedD</fullName>
    </submittedName>
</protein>
<evidence type="ECO:0000313" key="9">
    <source>
        <dbReference type="Proteomes" id="UP000249616"/>
    </source>
</evidence>
<dbReference type="GO" id="GO:0005737">
    <property type="term" value="C:cytoplasm"/>
    <property type="evidence" value="ECO:0007669"/>
    <property type="project" value="TreeGrafter"/>
</dbReference>
<dbReference type="PANTHER" id="PTHR11086:SF18">
    <property type="entry name" value="DEOXYCYTIDYLATE DEAMINASE"/>
    <property type="match status" value="1"/>
</dbReference>
<sequence length="141" mass="14886">MIKTRPTWDEYYIGVAIAVADRADCLRSAVGAVLVKDNRIMATGYNGAPPGAPGCLTAGACPRGRLTYEERPPGGTYGDCIAIHAERNALEEAGRRGTIGATLYVTRAPCGDCEAAIWFSGVVRIVYASPEGLIVLTAPEK</sequence>
<dbReference type="KEGG" id="scad:DN051_32300"/>
<dbReference type="EMBL" id="CP030073">
    <property type="protein sequence ID" value="AWW40781.1"/>
    <property type="molecule type" value="Genomic_DNA"/>
</dbReference>
<dbReference type="Proteomes" id="UP000249616">
    <property type="component" value="Chromosome"/>
</dbReference>
<evidence type="ECO:0000256" key="1">
    <source>
        <dbReference type="ARBA" id="ARBA00006576"/>
    </source>
</evidence>
<feature type="binding site" evidence="6">
    <location>
        <position position="110"/>
    </location>
    <ligand>
        <name>Zn(2+)</name>
        <dbReference type="ChEBI" id="CHEBI:29105"/>
        <note>catalytic</note>
    </ligand>
</feature>
<name>A0A2Z4J6M7_9ACTN</name>
<dbReference type="Pfam" id="PF00383">
    <property type="entry name" value="dCMP_cyt_deam_1"/>
    <property type="match status" value="1"/>
</dbReference>
<evidence type="ECO:0000256" key="2">
    <source>
        <dbReference type="ARBA" id="ARBA00022723"/>
    </source>
</evidence>
<dbReference type="GO" id="GO:0006220">
    <property type="term" value="P:pyrimidine nucleotide metabolic process"/>
    <property type="evidence" value="ECO:0007669"/>
    <property type="project" value="InterPro"/>
</dbReference>
<dbReference type="PROSITE" id="PS00903">
    <property type="entry name" value="CYT_DCMP_DEAMINASES_1"/>
    <property type="match status" value="1"/>
</dbReference>
<evidence type="ECO:0000256" key="5">
    <source>
        <dbReference type="PIRSR" id="PIRSR006019-1"/>
    </source>
</evidence>
<evidence type="ECO:0000313" key="8">
    <source>
        <dbReference type="EMBL" id="AWW40781.1"/>
    </source>
</evidence>
<dbReference type="InterPro" id="IPR016193">
    <property type="entry name" value="Cytidine_deaminase-like"/>
</dbReference>
<feature type="binding site" evidence="6">
    <location>
        <position position="113"/>
    </location>
    <ligand>
        <name>Zn(2+)</name>
        <dbReference type="ChEBI" id="CHEBI:29105"/>
        <note>catalytic</note>
    </ligand>
</feature>
<organism evidence="8 9">
    <name type="scientific">Streptomyces cadmiisoli</name>
    <dbReference type="NCBI Taxonomy" id="2184053"/>
    <lineage>
        <taxon>Bacteria</taxon>
        <taxon>Bacillati</taxon>
        <taxon>Actinomycetota</taxon>
        <taxon>Actinomycetes</taxon>
        <taxon>Kitasatosporales</taxon>
        <taxon>Streptomycetaceae</taxon>
        <taxon>Streptomyces</taxon>
        <taxon>Streptomyces aurantiacus group</taxon>
    </lineage>
</organism>
<evidence type="ECO:0000256" key="4">
    <source>
        <dbReference type="ARBA" id="ARBA00022833"/>
    </source>
</evidence>
<dbReference type="InterPro" id="IPR016192">
    <property type="entry name" value="APOBEC/CMP_deaminase_Zn-bd"/>
</dbReference>
<dbReference type="PIRSF" id="PIRSF006019">
    <property type="entry name" value="dCMP_deaminase"/>
    <property type="match status" value="1"/>
</dbReference>
<evidence type="ECO:0000259" key="7">
    <source>
        <dbReference type="PROSITE" id="PS51747"/>
    </source>
</evidence>
<feature type="active site" description="Proton donor" evidence="5">
    <location>
        <position position="86"/>
    </location>
</feature>
<dbReference type="InterPro" id="IPR002125">
    <property type="entry name" value="CMP_dCMP_dom"/>
</dbReference>
<dbReference type="InterPro" id="IPR015517">
    <property type="entry name" value="dCMP_deaminase-rel"/>
</dbReference>
<feature type="domain" description="CMP/dCMP-type deaminase" evidence="7">
    <location>
        <begin position="7"/>
        <end position="141"/>
    </location>
</feature>
<comment type="cofactor">
    <cofactor evidence="6">
        <name>Zn(2+)</name>
        <dbReference type="ChEBI" id="CHEBI:29105"/>
    </cofactor>
</comment>
<proteinExistence type="inferred from homology"/>
<feature type="binding site" evidence="6">
    <location>
        <position position="84"/>
    </location>
    <ligand>
        <name>Zn(2+)</name>
        <dbReference type="ChEBI" id="CHEBI:29105"/>
        <note>catalytic</note>
    </ligand>
</feature>
<dbReference type="PANTHER" id="PTHR11086">
    <property type="entry name" value="DEOXYCYTIDYLATE DEAMINASE-RELATED"/>
    <property type="match status" value="1"/>
</dbReference>
<reference evidence="8 9" key="1">
    <citation type="journal article" date="2019" name="Int. J. Syst. Evol. Microbiol.">
        <title>Streptomyces cadmiisoli sp. nov., a novel actinomycete isolated from cadmium-contaminated soil.</title>
        <authorList>
            <person name="Li K."/>
            <person name="Tang X."/>
            <person name="Zhao J."/>
            <person name="Guo Y."/>
            <person name="Tang Y."/>
            <person name="Gao J."/>
        </authorList>
    </citation>
    <scope>NUCLEOTIDE SEQUENCE [LARGE SCALE GENOMIC DNA]</scope>
    <source>
        <strain evidence="8 9">ZFG47</strain>
    </source>
</reference>
<gene>
    <name evidence="8" type="ORF">DN051_32300</name>
</gene>
<keyword evidence="2 6" id="KW-0479">Metal-binding</keyword>
<dbReference type="Gene3D" id="3.40.140.10">
    <property type="entry name" value="Cytidine Deaminase, domain 2"/>
    <property type="match status" value="1"/>
</dbReference>
<evidence type="ECO:0000256" key="3">
    <source>
        <dbReference type="ARBA" id="ARBA00022801"/>
    </source>
</evidence>
<keyword evidence="3" id="KW-0378">Hydrolase</keyword>
<evidence type="ECO:0000256" key="6">
    <source>
        <dbReference type="PIRSR" id="PIRSR006019-2"/>
    </source>
</evidence>
<keyword evidence="8" id="KW-0132">Cell division</keyword>
<dbReference type="GO" id="GO:0008270">
    <property type="term" value="F:zinc ion binding"/>
    <property type="evidence" value="ECO:0007669"/>
    <property type="project" value="InterPro"/>
</dbReference>
<dbReference type="InterPro" id="IPR016473">
    <property type="entry name" value="dCMP_deaminase"/>
</dbReference>
<dbReference type="SUPFAM" id="SSF53927">
    <property type="entry name" value="Cytidine deaminase-like"/>
    <property type="match status" value="1"/>
</dbReference>